<keyword evidence="3" id="KW-1133">Transmembrane helix</keyword>
<dbReference type="RefSeq" id="WP_055286165.1">
    <property type="nucleotide sequence ID" value="NZ_CAXSKK010000023.1"/>
</dbReference>
<dbReference type="GO" id="GO:0016020">
    <property type="term" value="C:membrane"/>
    <property type="evidence" value="ECO:0007669"/>
    <property type="project" value="UniProtKB-SubCell"/>
</dbReference>
<dbReference type="Proteomes" id="UP000095468">
    <property type="component" value="Unassembled WGS sequence"/>
</dbReference>
<dbReference type="Pfam" id="PF00662">
    <property type="entry name" value="Proton_antipo_N"/>
    <property type="match status" value="1"/>
</dbReference>
<protein>
    <submittedName>
        <fullName evidence="8">Multiple resistance and pH homeostasis protein A</fullName>
    </submittedName>
</protein>
<feature type="domain" description="NADH-Ubiquinone oxidoreductase (complex I) chain 5 N-terminal" evidence="7">
    <location>
        <begin position="73"/>
        <end position="110"/>
    </location>
</feature>
<dbReference type="NCBIfam" id="NF005097">
    <property type="entry name" value="PRK06525.1"/>
    <property type="match status" value="1"/>
</dbReference>
<dbReference type="EMBL" id="CYYP01000006">
    <property type="protein sequence ID" value="CUN98688.1"/>
    <property type="molecule type" value="Genomic_DNA"/>
</dbReference>
<dbReference type="PANTHER" id="PTHR43373:SF1">
    <property type="entry name" value="NA(+)_H(+) ANTIPORTER SUBUNIT A"/>
    <property type="match status" value="1"/>
</dbReference>
<dbReference type="Pfam" id="PF00361">
    <property type="entry name" value="Proton_antipo_M"/>
    <property type="match status" value="1"/>
</dbReference>
<sequence>MSFAVSLSLLGLVAIAAPMVASVLVALFPRPYAKWFSVLGAAVSTVCTIALAANFAGAGMPDTQVPLISFGQTLVMGFTFDRMSTLLAPAFVGIGLLVVIYSIPYMSENNREHPDAPRRRFYAYLATFIGAMAGLVYSSTLLGQLVFFEITGACSWGLISYYMSPTAKKAGMKALIITHIGALGLYLGAAIVFAHTGTFAITAIAGLDAKLKAIVLLLVLFAAWAKSAQVPMYMWLPSAMEAPTPVSAYLHGASMVKVGVCVFARALVSAGEIPEIVGWVAIIDAMVTMLFGFLMYLPQKDMKRLLAFSTIAQLSYVFFGLGLSVFGSQLAFDGAVCHIFNHAFAKTLFFLIAGSFSFTLGTRMLPKLRGIVKKYPISGVGFGVAALAIAGVPPMNTFFSKFQIIAGGFSVGAGNVAILVLVCIMVAETVATFAWFLKWMGYCLPGEPSDEVAAGAPLPRAMAFVFIVLIIMVIVSGPLSASWIG</sequence>
<evidence type="ECO:0000313" key="8">
    <source>
        <dbReference type="EMBL" id="CUN98688.1"/>
    </source>
</evidence>
<accession>A0A174BGD2</accession>
<evidence type="ECO:0000256" key="4">
    <source>
        <dbReference type="ARBA" id="ARBA00023136"/>
    </source>
</evidence>
<comment type="subcellular location">
    <subcellularLocation>
        <location evidence="1">Endomembrane system</location>
        <topology evidence="1">Multi-pass membrane protein</topology>
    </subcellularLocation>
    <subcellularLocation>
        <location evidence="5">Membrane</location>
        <topology evidence="5">Multi-pass membrane protein</topology>
    </subcellularLocation>
</comment>
<keyword evidence="4" id="KW-0472">Membrane</keyword>
<keyword evidence="2 5" id="KW-0812">Transmembrane</keyword>
<evidence type="ECO:0000256" key="5">
    <source>
        <dbReference type="RuleBase" id="RU000320"/>
    </source>
</evidence>
<dbReference type="GO" id="GO:0012505">
    <property type="term" value="C:endomembrane system"/>
    <property type="evidence" value="ECO:0007669"/>
    <property type="project" value="UniProtKB-SubCell"/>
</dbReference>
<organism evidence="8 9">
    <name type="scientific">Collinsella aerofaciens</name>
    <dbReference type="NCBI Taxonomy" id="74426"/>
    <lineage>
        <taxon>Bacteria</taxon>
        <taxon>Bacillati</taxon>
        <taxon>Actinomycetota</taxon>
        <taxon>Coriobacteriia</taxon>
        <taxon>Coriobacteriales</taxon>
        <taxon>Coriobacteriaceae</taxon>
        <taxon>Collinsella</taxon>
    </lineage>
</organism>
<dbReference type="InterPro" id="IPR001516">
    <property type="entry name" value="Proton_antipo_N"/>
</dbReference>
<reference evidence="8 9" key="1">
    <citation type="submission" date="2015-09" db="EMBL/GenBank/DDBJ databases">
        <authorList>
            <consortium name="Pathogen Informatics"/>
        </authorList>
    </citation>
    <scope>NUCLEOTIDE SEQUENCE [LARGE SCALE GENOMIC DNA]</scope>
    <source>
        <strain evidence="8 9">2789STDY5608823</strain>
    </source>
</reference>
<name>A0A174BGD2_9ACTN</name>
<evidence type="ECO:0000256" key="3">
    <source>
        <dbReference type="ARBA" id="ARBA00022989"/>
    </source>
</evidence>
<evidence type="ECO:0000313" key="9">
    <source>
        <dbReference type="Proteomes" id="UP000095468"/>
    </source>
</evidence>
<evidence type="ECO:0000256" key="1">
    <source>
        <dbReference type="ARBA" id="ARBA00004127"/>
    </source>
</evidence>
<dbReference type="PRINTS" id="PR01434">
    <property type="entry name" value="NADHDHGNASE5"/>
</dbReference>
<gene>
    <name evidence="8" type="primary">mrpA_2</name>
    <name evidence="8" type="ORF">ERS852381_00919</name>
</gene>
<dbReference type="AlphaFoldDB" id="A0A174BGD2"/>
<dbReference type="InterPro" id="IPR050616">
    <property type="entry name" value="CPA3_Na-H_Antiporter_A"/>
</dbReference>
<evidence type="ECO:0000256" key="2">
    <source>
        <dbReference type="ARBA" id="ARBA00022692"/>
    </source>
</evidence>
<dbReference type="InterPro" id="IPR001750">
    <property type="entry name" value="ND/Mrp_TM"/>
</dbReference>
<proteinExistence type="predicted"/>
<dbReference type="PANTHER" id="PTHR43373">
    <property type="entry name" value="NA(+)/H(+) ANTIPORTER SUBUNIT"/>
    <property type="match status" value="1"/>
</dbReference>
<evidence type="ECO:0000259" key="7">
    <source>
        <dbReference type="Pfam" id="PF00662"/>
    </source>
</evidence>
<evidence type="ECO:0000259" key="6">
    <source>
        <dbReference type="Pfam" id="PF00361"/>
    </source>
</evidence>
<feature type="domain" description="NADH:quinone oxidoreductase/Mrp antiporter transmembrane" evidence="6">
    <location>
        <begin position="139"/>
        <end position="422"/>
    </location>
</feature>